<accession>A0ABQ6K8H2</accession>
<dbReference type="Pfam" id="PF01872">
    <property type="entry name" value="RibD_C"/>
    <property type="match status" value="1"/>
</dbReference>
<gene>
    <name evidence="5" type="ORF">GCM10025881_27240</name>
</gene>
<dbReference type="PANTHER" id="PTHR38011">
    <property type="entry name" value="DIHYDROFOLATE REDUCTASE FAMILY PROTEIN (AFU_ORTHOLOGUE AFUA_8G06820)"/>
    <property type="match status" value="1"/>
</dbReference>
<dbReference type="InterPro" id="IPR024072">
    <property type="entry name" value="DHFR-like_dom_sf"/>
</dbReference>
<dbReference type="InterPro" id="IPR050765">
    <property type="entry name" value="Riboflavin_Biosynth_HTPR"/>
</dbReference>
<dbReference type="Proteomes" id="UP001157034">
    <property type="component" value="Unassembled WGS sequence"/>
</dbReference>
<evidence type="ECO:0000313" key="6">
    <source>
        <dbReference type="Proteomes" id="UP001157034"/>
    </source>
</evidence>
<evidence type="ECO:0000256" key="2">
    <source>
        <dbReference type="ARBA" id="ARBA00022857"/>
    </source>
</evidence>
<keyword evidence="3" id="KW-0560">Oxidoreductase</keyword>
<comment type="caution">
    <text evidence="5">The sequence shown here is derived from an EMBL/GenBank/DDBJ whole genome shotgun (WGS) entry which is preliminary data.</text>
</comment>
<reference evidence="6" key="1">
    <citation type="journal article" date="2019" name="Int. J. Syst. Evol. Microbiol.">
        <title>The Global Catalogue of Microorganisms (GCM) 10K type strain sequencing project: providing services to taxonomists for standard genome sequencing and annotation.</title>
        <authorList>
            <consortium name="The Broad Institute Genomics Platform"/>
            <consortium name="The Broad Institute Genome Sequencing Center for Infectious Disease"/>
            <person name="Wu L."/>
            <person name="Ma J."/>
        </authorList>
    </citation>
    <scope>NUCLEOTIDE SEQUENCE [LARGE SCALE GENOMIC DNA]</scope>
    <source>
        <strain evidence="6">NBRC 108894</strain>
    </source>
</reference>
<dbReference type="PANTHER" id="PTHR38011:SF7">
    <property type="entry name" value="2,5-DIAMINO-6-RIBOSYLAMINO-4(3H)-PYRIMIDINONE 5'-PHOSPHATE REDUCTASE"/>
    <property type="match status" value="1"/>
</dbReference>
<name>A0ABQ6K8H2_9MICO</name>
<dbReference type="Gene3D" id="3.40.430.10">
    <property type="entry name" value="Dihydrofolate Reductase, subunit A"/>
    <property type="match status" value="1"/>
</dbReference>
<organism evidence="5 6">
    <name type="scientific">Pseudolysinimonas kribbensis</name>
    <dbReference type="NCBI Taxonomy" id="433641"/>
    <lineage>
        <taxon>Bacteria</taxon>
        <taxon>Bacillati</taxon>
        <taxon>Actinomycetota</taxon>
        <taxon>Actinomycetes</taxon>
        <taxon>Micrococcales</taxon>
        <taxon>Microbacteriaceae</taxon>
        <taxon>Pseudolysinimonas</taxon>
    </lineage>
</organism>
<evidence type="ECO:0000256" key="1">
    <source>
        <dbReference type="ARBA" id="ARBA00005104"/>
    </source>
</evidence>
<dbReference type="SUPFAM" id="SSF53597">
    <property type="entry name" value="Dihydrofolate reductase-like"/>
    <property type="match status" value="1"/>
</dbReference>
<dbReference type="RefSeq" id="WP_284254585.1">
    <property type="nucleotide sequence ID" value="NZ_BAAAQO010000001.1"/>
</dbReference>
<protein>
    <recommendedName>
        <fullName evidence="4">Bacterial bifunctional deaminase-reductase C-terminal domain-containing protein</fullName>
    </recommendedName>
</protein>
<evidence type="ECO:0000313" key="5">
    <source>
        <dbReference type="EMBL" id="GMA95900.1"/>
    </source>
</evidence>
<evidence type="ECO:0000256" key="3">
    <source>
        <dbReference type="ARBA" id="ARBA00023002"/>
    </source>
</evidence>
<feature type="domain" description="Bacterial bifunctional deaminase-reductase C-terminal" evidence="4">
    <location>
        <begin position="34"/>
        <end position="238"/>
    </location>
</feature>
<keyword evidence="2" id="KW-0521">NADP</keyword>
<proteinExistence type="predicted"/>
<evidence type="ECO:0000259" key="4">
    <source>
        <dbReference type="Pfam" id="PF01872"/>
    </source>
</evidence>
<keyword evidence="6" id="KW-1185">Reference proteome</keyword>
<comment type="pathway">
    <text evidence="1">Cofactor biosynthesis; riboflavin biosynthesis.</text>
</comment>
<sequence>MNARIDRLWPDPAADLDDERILAEYTPRSSSWTRFNFVESLDGAATHEGRSGGLGGDGDRRVFELMRRWADVVLVGAGTIRAEGYGAMRFDDEVAAWRRARGIAPQPTMAIVSGRLDLDPASAVFTEASVRPVVFTLSTAPADRRAALAEVADVRDAGDDVLDPRRVLTDLESLGLRKVHAEGGPTLFGSFVAAGVLNELCLTLAPRLEAGRAGRIATSAPAEPLGMRLAGILRSGDDELLLRYLRVT</sequence>
<dbReference type="EMBL" id="BSVB01000001">
    <property type="protein sequence ID" value="GMA95900.1"/>
    <property type="molecule type" value="Genomic_DNA"/>
</dbReference>
<dbReference type="InterPro" id="IPR002734">
    <property type="entry name" value="RibDG_C"/>
</dbReference>